<dbReference type="GO" id="GO:0005819">
    <property type="term" value="C:spindle"/>
    <property type="evidence" value="ECO:0007669"/>
    <property type="project" value="TreeGrafter"/>
</dbReference>
<dbReference type="AlphaFoldDB" id="A0A9W7FIK6"/>
<feature type="region of interest" description="Disordered" evidence="5">
    <location>
        <begin position="58"/>
        <end position="80"/>
    </location>
</feature>
<comment type="similarity">
    <text evidence="2">Belongs to the MOZART1 family.</text>
</comment>
<dbReference type="GO" id="GO:0031021">
    <property type="term" value="C:interphase microtubule organizing center"/>
    <property type="evidence" value="ECO:0007669"/>
    <property type="project" value="TreeGrafter"/>
</dbReference>
<gene>
    <name evidence="6" type="ORF">TrLO_g15688</name>
</gene>
<evidence type="ECO:0000313" key="7">
    <source>
        <dbReference type="Proteomes" id="UP001165122"/>
    </source>
</evidence>
<name>A0A9W7FIK6_9STRA</name>
<dbReference type="Pfam" id="PF12554">
    <property type="entry name" value="MOZART1"/>
    <property type="match status" value="1"/>
</dbReference>
<evidence type="ECO:0000256" key="3">
    <source>
        <dbReference type="ARBA" id="ARBA00022490"/>
    </source>
</evidence>
<comment type="subcellular location">
    <subcellularLocation>
        <location evidence="1">Cytoplasm</location>
        <location evidence="1">Cytoskeleton</location>
        <location evidence="1">Microtubule organizing center</location>
    </subcellularLocation>
</comment>
<evidence type="ECO:0000256" key="4">
    <source>
        <dbReference type="ARBA" id="ARBA00023212"/>
    </source>
</evidence>
<dbReference type="Proteomes" id="UP001165122">
    <property type="component" value="Unassembled WGS sequence"/>
</dbReference>
<evidence type="ECO:0000256" key="2">
    <source>
        <dbReference type="ARBA" id="ARBA00011015"/>
    </source>
</evidence>
<keyword evidence="3" id="KW-0963">Cytoplasm</keyword>
<accession>A0A9W7FIK6</accession>
<proteinExistence type="inferred from homology"/>
<protein>
    <recommendedName>
        <fullName evidence="8">Mitotic-spindle organizing protein 1</fullName>
    </recommendedName>
</protein>
<dbReference type="EMBL" id="BRXW01000180">
    <property type="protein sequence ID" value="GMI12698.1"/>
    <property type="molecule type" value="Genomic_DNA"/>
</dbReference>
<feature type="compositionally biased region" description="Polar residues" evidence="5">
    <location>
        <begin position="68"/>
        <end position="80"/>
    </location>
</feature>
<dbReference type="InterPro" id="IPR022214">
    <property type="entry name" value="MZT1"/>
</dbReference>
<dbReference type="PANTHER" id="PTHR28520:SF2">
    <property type="entry name" value="MITOTIC-SPINDLE ORGANIZING PROTEIN 1"/>
    <property type="match status" value="1"/>
</dbReference>
<sequence length="80" mass="8702">MSAPSSSYDPLDAVNEISDILNTGLDRTALKAIMDLVESGVAPEALVAVVEELRKEKLSEQVQRENNDNPNTNTSRPDFA</sequence>
<dbReference type="GO" id="GO:0000931">
    <property type="term" value="C:gamma-tubulin ring complex"/>
    <property type="evidence" value="ECO:0007669"/>
    <property type="project" value="InterPro"/>
</dbReference>
<dbReference type="OrthoDB" id="48571at2759"/>
<feature type="compositionally biased region" description="Basic and acidic residues" evidence="5">
    <location>
        <begin position="58"/>
        <end position="67"/>
    </location>
</feature>
<evidence type="ECO:0000256" key="5">
    <source>
        <dbReference type="SAM" id="MobiDB-lite"/>
    </source>
</evidence>
<evidence type="ECO:0000313" key="6">
    <source>
        <dbReference type="EMBL" id="GMI12698.1"/>
    </source>
</evidence>
<organism evidence="6 7">
    <name type="scientific">Triparma laevis f. longispina</name>
    <dbReference type="NCBI Taxonomy" id="1714387"/>
    <lineage>
        <taxon>Eukaryota</taxon>
        <taxon>Sar</taxon>
        <taxon>Stramenopiles</taxon>
        <taxon>Ochrophyta</taxon>
        <taxon>Bolidophyceae</taxon>
        <taxon>Parmales</taxon>
        <taxon>Triparmaceae</taxon>
        <taxon>Triparma</taxon>
    </lineage>
</organism>
<dbReference type="GO" id="GO:0090307">
    <property type="term" value="P:mitotic spindle assembly"/>
    <property type="evidence" value="ECO:0007669"/>
    <property type="project" value="TreeGrafter"/>
</dbReference>
<dbReference type="PANTHER" id="PTHR28520">
    <property type="entry name" value="MITOTIC-SPINDLE ORGANIZING PROTEIN 1"/>
    <property type="match status" value="1"/>
</dbReference>
<comment type="caution">
    <text evidence="6">The sequence shown here is derived from an EMBL/GenBank/DDBJ whole genome shotgun (WGS) entry which is preliminary data.</text>
</comment>
<evidence type="ECO:0008006" key="8">
    <source>
        <dbReference type="Google" id="ProtNLM"/>
    </source>
</evidence>
<reference evidence="7" key="1">
    <citation type="journal article" date="2023" name="Commun. Biol.">
        <title>Genome analysis of Parmales, the sister group of diatoms, reveals the evolutionary specialization of diatoms from phago-mixotrophs to photoautotrophs.</title>
        <authorList>
            <person name="Ban H."/>
            <person name="Sato S."/>
            <person name="Yoshikawa S."/>
            <person name="Yamada K."/>
            <person name="Nakamura Y."/>
            <person name="Ichinomiya M."/>
            <person name="Sato N."/>
            <person name="Blanc-Mathieu R."/>
            <person name="Endo H."/>
            <person name="Kuwata A."/>
            <person name="Ogata H."/>
        </authorList>
    </citation>
    <scope>NUCLEOTIDE SEQUENCE [LARGE SCALE GENOMIC DNA]</scope>
    <source>
        <strain evidence="7">NIES 3700</strain>
    </source>
</reference>
<keyword evidence="7" id="KW-1185">Reference proteome</keyword>
<dbReference type="GO" id="GO:0051415">
    <property type="term" value="P:microtubule nucleation by interphase microtubule organizing center"/>
    <property type="evidence" value="ECO:0007669"/>
    <property type="project" value="TreeGrafter"/>
</dbReference>
<evidence type="ECO:0000256" key="1">
    <source>
        <dbReference type="ARBA" id="ARBA00004267"/>
    </source>
</evidence>
<keyword evidence="4" id="KW-0206">Cytoskeleton</keyword>
<dbReference type="GO" id="GO:0033566">
    <property type="term" value="P:gamma-tubulin complex localization"/>
    <property type="evidence" value="ECO:0007669"/>
    <property type="project" value="InterPro"/>
</dbReference>